<gene>
    <name evidence="4" type="primary">LOC101874662</name>
</gene>
<dbReference type="AlphaFoldDB" id="A0A8V5GEF9"/>
<feature type="domain" description="GH3 middle" evidence="2">
    <location>
        <begin position="290"/>
        <end position="351"/>
    </location>
</feature>
<dbReference type="PANTHER" id="PTHR31901:SF9">
    <property type="entry name" value="GH3 DOMAIN-CONTAINING PROTEIN"/>
    <property type="match status" value="1"/>
</dbReference>
<dbReference type="InterPro" id="IPR004993">
    <property type="entry name" value="GH3"/>
</dbReference>
<dbReference type="GO" id="GO:0005737">
    <property type="term" value="C:cytoplasm"/>
    <property type="evidence" value="ECO:0007669"/>
    <property type="project" value="TreeGrafter"/>
</dbReference>
<dbReference type="PANTHER" id="PTHR31901">
    <property type="entry name" value="GH3 DOMAIN-CONTAINING PROTEIN"/>
    <property type="match status" value="1"/>
</dbReference>
<evidence type="ECO:0000259" key="3">
    <source>
        <dbReference type="Pfam" id="PF23572"/>
    </source>
</evidence>
<evidence type="ECO:0000313" key="4">
    <source>
        <dbReference type="Ensembl" id="ENSMUNP00000030974.1"/>
    </source>
</evidence>
<feature type="domain" description="GH3 C-terminal" evidence="3">
    <location>
        <begin position="384"/>
        <end position="468"/>
    </location>
</feature>
<evidence type="ECO:0000313" key="5">
    <source>
        <dbReference type="Proteomes" id="UP000694405"/>
    </source>
</evidence>
<proteinExistence type="predicted"/>
<dbReference type="Ensembl" id="ENSMUNT00000026216.1">
    <property type="protein sequence ID" value="ENSMUNP00000030974.1"/>
    <property type="gene ID" value="ENSMUNG00000018945.1"/>
</dbReference>
<reference evidence="4" key="1">
    <citation type="submission" date="2020-03" db="EMBL/GenBank/DDBJ databases">
        <title>Melopsittacus undulatus (budgerigar) genome, bMelUnd1, maternal haplotype with Z.</title>
        <authorList>
            <person name="Gedman G."/>
            <person name="Mountcastle J."/>
            <person name="Haase B."/>
            <person name="Formenti G."/>
            <person name="Wright T."/>
            <person name="Apodaca J."/>
            <person name="Pelan S."/>
            <person name="Chow W."/>
            <person name="Rhie A."/>
            <person name="Howe K."/>
            <person name="Fedrigo O."/>
            <person name="Jarvis E.D."/>
        </authorList>
    </citation>
    <scope>NUCLEOTIDE SEQUENCE [LARGE SCALE GENOMIC DNA]</scope>
</reference>
<feature type="compositionally biased region" description="Basic and acidic residues" evidence="1">
    <location>
        <begin position="76"/>
        <end position="87"/>
    </location>
</feature>
<organism evidence="4 5">
    <name type="scientific">Melopsittacus undulatus</name>
    <name type="common">Budgerigar</name>
    <name type="synonym">Psittacus undulatus</name>
    <dbReference type="NCBI Taxonomy" id="13146"/>
    <lineage>
        <taxon>Eukaryota</taxon>
        <taxon>Metazoa</taxon>
        <taxon>Chordata</taxon>
        <taxon>Craniata</taxon>
        <taxon>Vertebrata</taxon>
        <taxon>Euteleostomi</taxon>
        <taxon>Archelosauria</taxon>
        <taxon>Archosauria</taxon>
        <taxon>Dinosauria</taxon>
        <taxon>Saurischia</taxon>
        <taxon>Theropoda</taxon>
        <taxon>Coelurosauria</taxon>
        <taxon>Aves</taxon>
        <taxon>Neognathae</taxon>
        <taxon>Neoaves</taxon>
        <taxon>Telluraves</taxon>
        <taxon>Australaves</taxon>
        <taxon>Psittaciformes</taxon>
        <taxon>Psittaculidae</taxon>
        <taxon>Melopsittacus</taxon>
    </lineage>
</organism>
<dbReference type="Pfam" id="PF23571">
    <property type="entry name" value="GH3_M"/>
    <property type="match status" value="1"/>
</dbReference>
<dbReference type="Pfam" id="PF03321">
    <property type="entry name" value="GH3"/>
    <property type="match status" value="1"/>
</dbReference>
<dbReference type="InterPro" id="IPR055378">
    <property type="entry name" value="GH3_C"/>
</dbReference>
<feature type="region of interest" description="Disordered" evidence="1">
    <location>
        <begin position="69"/>
        <end position="94"/>
    </location>
</feature>
<keyword evidence="5" id="KW-1185">Reference proteome</keyword>
<accession>A0A8V5GEF9</accession>
<protein>
    <submittedName>
        <fullName evidence="4">Uncharacterized protein</fullName>
    </submittedName>
</protein>
<reference evidence="4" key="3">
    <citation type="submission" date="2025-09" db="UniProtKB">
        <authorList>
            <consortium name="Ensembl"/>
        </authorList>
    </citation>
    <scope>IDENTIFICATION</scope>
</reference>
<dbReference type="InterPro" id="IPR055377">
    <property type="entry name" value="GH3_M"/>
</dbReference>
<evidence type="ECO:0000259" key="2">
    <source>
        <dbReference type="Pfam" id="PF23571"/>
    </source>
</evidence>
<name>A0A8V5GEF9_MELUD</name>
<dbReference type="Proteomes" id="UP000694405">
    <property type="component" value="Chromosome 17"/>
</dbReference>
<dbReference type="GO" id="GO:0016881">
    <property type="term" value="F:acid-amino acid ligase activity"/>
    <property type="evidence" value="ECO:0007669"/>
    <property type="project" value="TreeGrafter"/>
</dbReference>
<dbReference type="Pfam" id="PF23572">
    <property type="entry name" value="GH3_C"/>
    <property type="match status" value="1"/>
</dbReference>
<reference evidence="4" key="2">
    <citation type="submission" date="2025-08" db="UniProtKB">
        <authorList>
            <consortium name="Ensembl"/>
        </authorList>
    </citation>
    <scope>IDENTIFICATION</scope>
</reference>
<evidence type="ECO:0000256" key="1">
    <source>
        <dbReference type="SAM" id="MobiDB-lite"/>
    </source>
</evidence>
<sequence length="494" mass="55071">RRPRSGMLPVPALAVAAVVVVVAAVAAVPALRHRLSRSALRRAGARYRRRLELLGTDVRLRQERRLRRLLPPGTARGERRAAEREASGGELRGSCSPCAPPGSLLYLDTLHAAFPQALVPRGTALLSWAPHHRRAPAGWALPSLYCTPAEAGAVPPRAAALRVQLLLALQHRGLRVLEAALPAELLDALQTLRSSWPELAQELALGTLRPQHGLPEGLRLQLQELLTPNGIVRRLWPQLEVVVVGTVQGTEQLYCDALRQAECKGLPFYCPFYTLLGVNLWPEEPAPRFLLGPEWAFYEFLPCPVEQELQTVLLGELWEGREYELVLTARPGEYRCRAGEVLRVTGFHKQCTVVEPVRSQALSVRGESIPEERFYRSLCRAVGMWPGAHLMDYVCVESALLGESCAPHYEVFVELRGLRDLSEAQRYKLDQCLQEDFPIYKSFRFKGSIGPLRLHMVGAGAFSRLREALGKPVPMPRVLREERLLQLIQSSVIS</sequence>